<keyword evidence="1" id="KW-0472">Membrane</keyword>
<gene>
    <name evidence="3" type="ORF">HARCEL1_06725</name>
</gene>
<evidence type="ECO:0000313" key="3">
    <source>
        <dbReference type="EMBL" id="AWB27417.1"/>
    </source>
</evidence>
<organism evidence="3 4">
    <name type="scientific">Halococcoides cellulosivorans</name>
    <dbReference type="NCBI Taxonomy" id="1679096"/>
    <lineage>
        <taxon>Archaea</taxon>
        <taxon>Methanobacteriati</taxon>
        <taxon>Methanobacteriota</taxon>
        <taxon>Stenosarchaea group</taxon>
        <taxon>Halobacteria</taxon>
        <taxon>Halobacteriales</taxon>
        <taxon>Haloarculaceae</taxon>
        <taxon>Halococcoides</taxon>
    </lineage>
</organism>
<dbReference type="KEGG" id="harc:HARCEL1_06725"/>
<sequence length="274" mass="29825">MWFFDPRREQPSMTRACPSCGDPLDDRTTTCPSCGAVVGTEVVWECPDCGRIHQKHAPPCSRCGAPTLDRTYPEYDLSDVSRGVRYRDVLDREYLAVGAIVFVLLAAGILGAVGVIDLPDATGPTGPTALDAPGHHDEFAGHETSRIETVWLWGLSDRRERLGRSDLRRSDTLDRYATVFAHAAVVRDHRPAATVEPRDALPSAPAECERIRLYDARIDRADLTDRSTPRAIASDLTLDVGSDRPSPETADATLAGIHVHVGPEGALYLSVAIC</sequence>
<name>A0A2R4X0U1_9EURY</name>
<proteinExistence type="predicted"/>
<keyword evidence="4" id="KW-1185">Reference proteome</keyword>
<protein>
    <recommendedName>
        <fullName evidence="2">Putative zinc-ribbon domain-containing protein</fullName>
    </recommendedName>
</protein>
<evidence type="ECO:0000259" key="2">
    <source>
        <dbReference type="Pfam" id="PF13248"/>
    </source>
</evidence>
<dbReference type="Proteomes" id="UP000244727">
    <property type="component" value="Chromosome"/>
</dbReference>
<dbReference type="Pfam" id="PF13248">
    <property type="entry name" value="Zn_ribbon_3"/>
    <property type="match status" value="1"/>
</dbReference>
<keyword evidence="1" id="KW-1133">Transmembrane helix</keyword>
<feature type="domain" description="Putative zinc-ribbon" evidence="2">
    <location>
        <begin position="14"/>
        <end position="37"/>
    </location>
</feature>
<evidence type="ECO:0000256" key="1">
    <source>
        <dbReference type="SAM" id="Phobius"/>
    </source>
</evidence>
<dbReference type="EMBL" id="CP028858">
    <property type="protein sequence ID" value="AWB27417.1"/>
    <property type="molecule type" value="Genomic_DNA"/>
</dbReference>
<reference evidence="3 4" key="1">
    <citation type="submission" date="2018-04" db="EMBL/GenBank/DDBJ databases">
        <title>Halococcoides cellulosivorans gen. nov., sp. nov., an extremely halophilic cellulose-utilizing haloarchaeon from hypersaline lakes.</title>
        <authorList>
            <person name="Sorokin D.Y."/>
            <person name="Toshchakov S.V."/>
            <person name="Samarov N.I."/>
            <person name="Korzhenkov A."/>
            <person name="Kublanov I.V."/>
        </authorList>
    </citation>
    <scope>NUCLEOTIDE SEQUENCE [LARGE SCALE GENOMIC DNA]</scope>
    <source>
        <strain evidence="3 4">HArcel1</strain>
    </source>
</reference>
<feature type="transmembrane region" description="Helical" evidence="1">
    <location>
        <begin position="94"/>
        <end position="116"/>
    </location>
</feature>
<dbReference type="AlphaFoldDB" id="A0A2R4X0U1"/>
<keyword evidence="1" id="KW-0812">Transmembrane</keyword>
<evidence type="ECO:0000313" key="4">
    <source>
        <dbReference type="Proteomes" id="UP000244727"/>
    </source>
</evidence>
<dbReference type="InterPro" id="IPR059113">
    <property type="entry name" value="Znf_ribbon"/>
</dbReference>
<accession>A0A2R4X0U1</accession>